<dbReference type="Pfam" id="PF00589">
    <property type="entry name" value="Phage_integrase"/>
    <property type="match status" value="1"/>
</dbReference>
<organism evidence="9 10">
    <name type="scientific">Acetatifactor muris</name>
    <dbReference type="NCBI Taxonomy" id="879566"/>
    <lineage>
        <taxon>Bacteria</taxon>
        <taxon>Bacillati</taxon>
        <taxon>Bacillota</taxon>
        <taxon>Clostridia</taxon>
        <taxon>Lachnospirales</taxon>
        <taxon>Lachnospiraceae</taxon>
        <taxon>Acetatifactor</taxon>
    </lineage>
</organism>
<evidence type="ECO:0000256" key="1">
    <source>
        <dbReference type="ARBA" id="ARBA00003283"/>
    </source>
</evidence>
<evidence type="ECO:0000313" key="9">
    <source>
        <dbReference type="EMBL" id="SOY32910.1"/>
    </source>
</evidence>
<feature type="domain" description="Core-binding (CB)" evidence="8">
    <location>
        <begin position="4"/>
        <end position="97"/>
    </location>
</feature>
<name>A0A2K4ZR17_9FIRM</name>
<evidence type="ECO:0000256" key="2">
    <source>
        <dbReference type="ARBA" id="ARBA00008857"/>
    </source>
</evidence>
<dbReference type="GO" id="GO:0006310">
    <property type="term" value="P:DNA recombination"/>
    <property type="evidence" value="ECO:0007669"/>
    <property type="project" value="UniProtKB-KW"/>
</dbReference>
<dbReference type="InterPro" id="IPR002104">
    <property type="entry name" value="Integrase_catalytic"/>
</dbReference>
<dbReference type="InterPro" id="IPR050090">
    <property type="entry name" value="Tyrosine_recombinase_XerCD"/>
</dbReference>
<feature type="domain" description="Tyr recombinase" evidence="7">
    <location>
        <begin position="123"/>
        <end position="311"/>
    </location>
</feature>
<evidence type="ECO:0000256" key="5">
    <source>
        <dbReference type="ARBA" id="ARBA00023172"/>
    </source>
</evidence>
<evidence type="ECO:0000256" key="4">
    <source>
        <dbReference type="ARBA" id="ARBA00023125"/>
    </source>
</evidence>
<reference evidence="9 10" key="1">
    <citation type="submission" date="2018-01" db="EMBL/GenBank/DDBJ databases">
        <authorList>
            <person name="Gaut B.S."/>
            <person name="Morton B.R."/>
            <person name="Clegg M.T."/>
            <person name="Duvall M.R."/>
        </authorList>
    </citation>
    <scope>NUCLEOTIDE SEQUENCE [LARGE SCALE GENOMIC DNA]</scope>
    <source>
        <strain evidence="9">GP69</strain>
    </source>
</reference>
<dbReference type="GO" id="GO:0003677">
    <property type="term" value="F:DNA binding"/>
    <property type="evidence" value="ECO:0007669"/>
    <property type="project" value="UniProtKB-UniRule"/>
</dbReference>
<dbReference type="InterPro" id="IPR044068">
    <property type="entry name" value="CB"/>
</dbReference>
<dbReference type="PROSITE" id="PS51900">
    <property type="entry name" value="CB"/>
    <property type="match status" value="1"/>
</dbReference>
<proteinExistence type="inferred from homology"/>
<gene>
    <name evidence="9" type="primary">xerD_10</name>
    <name evidence="9" type="ORF">AMURIS_05678</name>
</gene>
<dbReference type="InterPro" id="IPR004107">
    <property type="entry name" value="Integrase_SAM-like_N"/>
</dbReference>
<accession>A0A2K4ZR17</accession>
<dbReference type="Proteomes" id="UP000236311">
    <property type="component" value="Unassembled WGS sequence"/>
</dbReference>
<dbReference type="PANTHER" id="PTHR30349">
    <property type="entry name" value="PHAGE INTEGRASE-RELATED"/>
    <property type="match status" value="1"/>
</dbReference>
<dbReference type="InterPro" id="IPR010998">
    <property type="entry name" value="Integrase_recombinase_N"/>
</dbReference>
<dbReference type="EMBL" id="OFSM01000095">
    <property type="protein sequence ID" value="SOY32910.1"/>
    <property type="molecule type" value="Genomic_DNA"/>
</dbReference>
<evidence type="ECO:0000259" key="8">
    <source>
        <dbReference type="PROSITE" id="PS51900"/>
    </source>
</evidence>
<dbReference type="SUPFAM" id="SSF56349">
    <property type="entry name" value="DNA breaking-rejoining enzymes"/>
    <property type="match status" value="1"/>
</dbReference>
<keyword evidence="4 6" id="KW-0238">DNA-binding</keyword>
<dbReference type="GO" id="GO:0015074">
    <property type="term" value="P:DNA integration"/>
    <property type="evidence" value="ECO:0007669"/>
    <property type="project" value="UniProtKB-KW"/>
</dbReference>
<dbReference type="Gene3D" id="1.10.150.130">
    <property type="match status" value="1"/>
</dbReference>
<protein>
    <submittedName>
        <fullName evidence="9">Tyrosine recombinase XerD</fullName>
    </submittedName>
</protein>
<dbReference type="OrthoDB" id="9801717at2"/>
<comment type="function">
    <text evidence="1">Site-specific tyrosine recombinase, which acts by catalyzing the cutting and rejoining of the recombining DNA molecules.</text>
</comment>
<evidence type="ECO:0000256" key="3">
    <source>
        <dbReference type="ARBA" id="ARBA00022908"/>
    </source>
</evidence>
<evidence type="ECO:0000259" key="7">
    <source>
        <dbReference type="PROSITE" id="PS51898"/>
    </source>
</evidence>
<dbReference type="PANTHER" id="PTHR30349:SF81">
    <property type="entry name" value="TYROSINE RECOMBINASE XERC"/>
    <property type="match status" value="1"/>
</dbReference>
<dbReference type="RefSeq" id="WP_103242776.1">
    <property type="nucleotide sequence ID" value="NZ_JANJZD010000084.1"/>
</dbReference>
<dbReference type="Pfam" id="PF02899">
    <property type="entry name" value="Phage_int_SAM_1"/>
    <property type="match status" value="1"/>
</dbReference>
<dbReference type="PROSITE" id="PS51898">
    <property type="entry name" value="TYR_RECOMBINASE"/>
    <property type="match status" value="1"/>
</dbReference>
<dbReference type="AlphaFoldDB" id="A0A2K4ZR17"/>
<keyword evidence="10" id="KW-1185">Reference proteome</keyword>
<sequence length="342" mass="39523">MKSNSFWKKLKEYFGVYLPRQRNSSEKTIASCHMAWNLLLRFLLQEKGIPASGLKFESFTSAILTEFLDTMEDRKGWKESTRNNRLSCIRSFFKFAAYTCPEVYTVYADLCTIPLKKGTDNSRVVRHMPKDAVAEIIGCTDADTPKGLRDRFFLTLMYDTAARDGEMLQLKLSDINVDNSTICLFGKGAKPRLVPVSKETMQMFSRYKSLFHNDSKKDCFLFYTKHRKEKTPMSDDNVARFLKKYAAEARTRNVHVPDNVHPHMLRHSRAMHLYQNGMPLAMLSEFLGHEDPETTLIYAYADTEMKRQAVEKASKDLLTANIKDDSPIWESQDIIDQLLRGY</sequence>
<dbReference type="InterPro" id="IPR013762">
    <property type="entry name" value="Integrase-like_cat_sf"/>
</dbReference>
<keyword evidence="5" id="KW-0233">DNA recombination</keyword>
<dbReference type="Gene3D" id="1.10.443.10">
    <property type="entry name" value="Intergrase catalytic core"/>
    <property type="match status" value="1"/>
</dbReference>
<keyword evidence="3" id="KW-0229">DNA integration</keyword>
<dbReference type="InterPro" id="IPR011010">
    <property type="entry name" value="DNA_brk_join_enz"/>
</dbReference>
<comment type="similarity">
    <text evidence="2">Belongs to the 'phage' integrase family.</text>
</comment>
<evidence type="ECO:0000256" key="6">
    <source>
        <dbReference type="PROSITE-ProRule" id="PRU01248"/>
    </source>
</evidence>
<evidence type="ECO:0000313" key="10">
    <source>
        <dbReference type="Proteomes" id="UP000236311"/>
    </source>
</evidence>